<reference evidence="2" key="2">
    <citation type="journal article" date="2023" name="IMA Fungus">
        <title>Comparative genomic study of the Penicillium genus elucidates a diverse pangenome and 15 lateral gene transfer events.</title>
        <authorList>
            <person name="Petersen C."/>
            <person name="Sorensen T."/>
            <person name="Nielsen M.R."/>
            <person name="Sondergaard T.E."/>
            <person name="Sorensen J.L."/>
            <person name="Fitzpatrick D.A."/>
            <person name="Frisvad J.C."/>
            <person name="Nielsen K.L."/>
        </authorList>
    </citation>
    <scope>NUCLEOTIDE SEQUENCE</scope>
    <source>
        <strain evidence="2">IBT 3081</strain>
    </source>
</reference>
<keyword evidence="1" id="KW-0472">Membrane</keyword>
<protein>
    <submittedName>
        <fullName evidence="2">Short-chain dehydrogenase/reductase SDR</fullName>
    </submittedName>
</protein>
<keyword evidence="3" id="KW-1185">Reference proteome</keyword>
<dbReference type="AlphaFoldDB" id="A0A9W9SVJ0"/>
<dbReference type="Gene3D" id="3.40.50.720">
    <property type="entry name" value="NAD(P)-binding Rossmann-like Domain"/>
    <property type="match status" value="1"/>
</dbReference>
<feature type="transmembrane region" description="Helical" evidence="1">
    <location>
        <begin position="60"/>
        <end position="77"/>
    </location>
</feature>
<proteinExistence type="predicted"/>
<feature type="transmembrane region" description="Helical" evidence="1">
    <location>
        <begin position="29"/>
        <end position="48"/>
    </location>
</feature>
<evidence type="ECO:0000313" key="3">
    <source>
        <dbReference type="Proteomes" id="UP001147752"/>
    </source>
</evidence>
<dbReference type="OrthoDB" id="47007at2759"/>
<keyword evidence="1" id="KW-1133">Transmembrane helix</keyword>
<evidence type="ECO:0000256" key="1">
    <source>
        <dbReference type="SAM" id="Phobius"/>
    </source>
</evidence>
<dbReference type="InterPro" id="IPR036291">
    <property type="entry name" value="NAD(P)-bd_dom_sf"/>
</dbReference>
<reference evidence="2" key="1">
    <citation type="submission" date="2022-12" db="EMBL/GenBank/DDBJ databases">
        <authorList>
            <person name="Petersen C."/>
        </authorList>
    </citation>
    <scope>NUCLEOTIDE SEQUENCE</scope>
    <source>
        <strain evidence="2">IBT 3081</strain>
    </source>
</reference>
<sequence length="123" mass="13554">MAMYSHTCCRVTNTSSIVAFRGSGTMIDYAAMNGAIISFTTALATYLIPKGIRVGSRVRIIHSLLFASTSGAIYTPIQVDTRDANRWKGEVTNLVLVDMVSQVRLPQASYSWLVRILLYTMGK</sequence>
<keyword evidence="1" id="KW-0812">Transmembrane</keyword>
<dbReference type="Proteomes" id="UP001147752">
    <property type="component" value="Unassembled WGS sequence"/>
</dbReference>
<name>A0A9W9SVJ0_9EURO</name>
<dbReference type="EMBL" id="JAPZBT010000001">
    <property type="protein sequence ID" value="KAJ5384975.1"/>
    <property type="molecule type" value="Genomic_DNA"/>
</dbReference>
<dbReference type="GeneID" id="81459799"/>
<accession>A0A9W9SVJ0</accession>
<dbReference type="SUPFAM" id="SSF51735">
    <property type="entry name" value="NAD(P)-binding Rossmann-fold domains"/>
    <property type="match status" value="1"/>
</dbReference>
<organism evidence="2 3">
    <name type="scientific">Penicillium concentricum</name>
    <dbReference type="NCBI Taxonomy" id="293559"/>
    <lineage>
        <taxon>Eukaryota</taxon>
        <taxon>Fungi</taxon>
        <taxon>Dikarya</taxon>
        <taxon>Ascomycota</taxon>
        <taxon>Pezizomycotina</taxon>
        <taxon>Eurotiomycetes</taxon>
        <taxon>Eurotiomycetidae</taxon>
        <taxon>Eurotiales</taxon>
        <taxon>Aspergillaceae</taxon>
        <taxon>Penicillium</taxon>
    </lineage>
</organism>
<evidence type="ECO:0000313" key="2">
    <source>
        <dbReference type="EMBL" id="KAJ5384975.1"/>
    </source>
</evidence>
<dbReference type="RefSeq" id="XP_056584751.1">
    <property type="nucleotide sequence ID" value="XM_056720616.1"/>
</dbReference>
<comment type="caution">
    <text evidence="2">The sequence shown here is derived from an EMBL/GenBank/DDBJ whole genome shotgun (WGS) entry which is preliminary data.</text>
</comment>
<gene>
    <name evidence="2" type="ORF">N7517_002886</name>
</gene>